<evidence type="ECO:0000259" key="2">
    <source>
        <dbReference type="PROSITE" id="PS51985"/>
    </source>
</evidence>
<feature type="non-terminal residue" evidence="3">
    <location>
        <position position="1"/>
    </location>
</feature>
<name>A0A813VPT9_9BILA</name>
<gene>
    <name evidence="3" type="ORF">GPM918_LOCUS5971</name>
    <name evidence="4" type="ORF">SRO942_LOCUS5979</name>
</gene>
<accession>A0A813VPT9</accession>
<dbReference type="Proteomes" id="UP000663829">
    <property type="component" value="Unassembled WGS sequence"/>
</dbReference>
<dbReference type="PROSITE" id="PS51985">
    <property type="entry name" value="CPB2"/>
    <property type="match status" value="1"/>
</dbReference>
<feature type="domain" description="Cryptic POLO box 1 (CPB1)" evidence="1">
    <location>
        <begin position="143"/>
        <end position="257"/>
    </location>
</feature>
<keyword evidence="5" id="KW-1185">Reference proteome</keyword>
<dbReference type="Proteomes" id="UP000681722">
    <property type="component" value="Unassembled WGS sequence"/>
</dbReference>
<dbReference type="InterPro" id="IPR046437">
    <property type="entry name" value="Ser_Thr-PK_POLO_box_1_sf"/>
</dbReference>
<feature type="domain" description="Cryptic POLO box 2 (CPB2)" evidence="2">
    <location>
        <begin position="258"/>
        <end position="388"/>
    </location>
</feature>
<dbReference type="PROSITE" id="PS51984">
    <property type="entry name" value="CPB1"/>
    <property type="match status" value="1"/>
</dbReference>
<dbReference type="Gene3D" id="3.30.1120.130">
    <property type="match status" value="1"/>
</dbReference>
<dbReference type="InterPro" id="IPR033698">
    <property type="entry name" value="POLO_box_Plk4_2"/>
</dbReference>
<evidence type="ECO:0000313" key="5">
    <source>
        <dbReference type="Proteomes" id="UP000663829"/>
    </source>
</evidence>
<dbReference type="Pfam" id="PF18409">
    <property type="entry name" value="Plk4_PB2"/>
    <property type="match status" value="1"/>
</dbReference>
<dbReference type="OrthoDB" id="10004143at2759"/>
<reference evidence="3" key="1">
    <citation type="submission" date="2021-02" db="EMBL/GenBank/DDBJ databases">
        <authorList>
            <person name="Nowell W R."/>
        </authorList>
    </citation>
    <scope>NUCLEOTIDE SEQUENCE</scope>
</reference>
<dbReference type="AlphaFoldDB" id="A0A813VPT9"/>
<dbReference type="InterPro" id="IPR047108">
    <property type="entry name" value="Plk4-like_POLO_box_2_sf"/>
</dbReference>
<protein>
    <submittedName>
        <fullName evidence="3">Uncharacterized protein</fullName>
    </submittedName>
</protein>
<organism evidence="3 5">
    <name type="scientific">Didymodactylos carnosus</name>
    <dbReference type="NCBI Taxonomy" id="1234261"/>
    <lineage>
        <taxon>Eukaryota</taxon>
        <taxon>Metazoa</taxon>
        <taxon>Spiralia</taxon>
        <taxon>Gnathifera</taxon>
        <taxon>Rotifera</taxon>
        <taxon>Eurotatoria</taxon>
        <taxon>Bdelloidea</taxon>
        <taxon>Philodinida</taxon>
        <taxon>Philodinidae</taxon>
        <taxon>Didymodactylos</taxon>
    </lineage>
</organism>
<comment type="caution">
    <text evidence="3">The sequence shown here is derived from an EMBL/GenBank/DDBJ whole genome shotgun (WGS) entry which is preliminary data.</text>
</comment>
<evidence type="ECO:0000313" key="4">
    <source>
        <dbReference type="EMBL" id="CAF3636816.1"/>
    </source>
</evidence>
<dbReference type="Pfam" id="PF18190">
    <property type="entry name" value="Plk4_PB1"/>
    <property type="match status" value="1"/>
</dbReference>
<dbReference type="EMBL" id="CAJOBC010000896">
    <property type="protein sequence ID" value="CAF3636816.1"/>
    <property type="molecule type" value="Genomic_DNA"/>
</dbReference>
<sequence length="502" mass="57819">EFVKQSPFYENLFLITKPSNVLFTNVYGVPTLSKTDCFYNNPMSNFYASTLSQQENKTFHNRQTTLELHENSMTLSQPIKAKSPSLDFIHINAIDGRRPASASTSLSRDSGLPKSSLDYSSNVSISRSLVQEQNFSTLKNNSHSYRKLQKLNSQRLKPIRQIARLIMFTILENGEVVIETLKIKRKKKRIIDVCRISMDGNKIITYSPTNYSLTNNYPTPIPKDKNSYQEYNFDNLPEIHWKQYQHAYKFVNVIRSRTPKIHLITPEAKCQLMETSVDFDINFLCGIRIQIYRENLNIDDRLKVKLTNDLDNSTIILDYEKATKLGLSEQFTTPELQKILENSRRYYNYCLSKDCRLENDQQLFPHIQTFPVLFNAQLGKKLNQENSNRSNLSLSLTRSRSQQLGSSSTINEIDHFSTLPIKCGFAVSDTDICSSSQHVSFRRLNVHYNSTNTDHTEQSSILSTYPSTASLNSNVYDINSYKCKMSSVSDVDCIYQQVDKNF</sequence>
<proteinExistence type="predicted"/>
<evidence type="ECO:0000259" key="1">
    <source>
        <dbReference type="PROSITE" id="PS51984"/>
    </source>
</evidence>
<evidence type="ECO:0000313" key="3">
    <source>
        <dbReference type="EMBL" id="CAF0849014.1"/>
    </source>
</evidence>
<dbReference type="Gene3D" id="3.30.1120.120">
    <property type="match status" value="1"/>
</dbReference>
<dbReference type="EMBL" id="CAJNOQ010000895">
    <property type="protein sequence ID" value="CAF0849014.1"/>
    <property type="molecule type" value="Genomic_DNA"/>
</dbReference>
<dbReference type="InterPro" id="IPR033699">
    <property type="entry name" value="POLO_box_Plk4_1"/>
</dbReference>